<dbReference type="EMBL" id="MCOG01000084">
    <property type="protein sequence ID" value="ORY54508.1"/>
    <property type="molecule type" value="Genomic_DNA"/>
</dbReference>
<dbReference type="Proteomes" id="UP000193920">
    <property type="component" value="Unassembled WGS sequence"/>
</dbReference>
<feature type="transmembrane region" description="Helical" evidence="1">
    <location>
        <begin position="35"/>
        <end position="56"/>
    </location>
</feature>
<comment type="caution">
    <text evidence="2">The sequence shown here is derived from an EMBL/GenBank/DDBJ whole genome shotgun (WGS) entry which is preliminary data.</text>
</comment>
<name>A0A1Y2D5C8_9FUNG</name>
<gene>
    <name evidence="2" type="ORF">LY90DRAFT_275113</name>
</gene>
<reference evidence="2 3" key="1">
    <citation type="submission" date="2016-08" db="EMBL/GenBank/DDBJ databases">
        <title>A Parts List for Fungal Cellulosomes Revealed by Comparative Genomics.</title>
        <authorList>
            <consortium name="DOE Joint Genome Institute"/>
            <person name="Haitjema C.H."/>
            <person name="Gilmore S.P."/>
            <person name="Henske J.K."/>
            <person name="Solomon K.V."/>
            <person name="De Groot R."/>
            <person name="Kuo A."/>
            <person name="Mondo S.J."/>
            <person name="Salamov A.A."/>
            <person name="Labutti K."/>
            <person name="Zhao Z."/>
            <person name="Chiniquy J."/>
            <person name="Barry K."/>
            <person name="Brewer H.M."/>
            <person name="Purvine S.O."/>
            <person name="Wright A.T."/>
            <person name="Boxma B."/>
            <person name="Van Alen T."/>
            <person name="Hackstein J.H."/>
            <person name="Baker S.E."/>
            <person name="Grigoriev I.V."/>
            <person name="O'Malley M.A."/>
        </authorList>
    </citation>
    <scope>NUCLEOTIDE SEQUENCE [LARGE SCALE GENOMIC DNA]</scope>
    <source>
        <strain evidence="2 3">G1</strain>
    </source>
</reference>
<sequence>MHNRLKFINRSTYHIVVSHIDYIFNGFPIFFKKGVIYNCVVIIIFTVNIFMVNPFFNIEIFVKLIGTYKW</sequence>
<dbReference type="AlphaFoldDB" id="A0A1Y2D5C8"/>
<evidence type="ECO:0000313" key="3">
    <source>
        <dbReference type="Proteomes" id="UP000193920"/>
    </source>
</evidence>
<keyword evidence="1" id="KW-0812">Transmembrane</keyword>
<protein>
    <submittedName>
        <fullName evidence="2">Uncharacterized protein</fullName>
    </submittedName>
</protein>
<keyword evidence="1" id="KW-1133">Transmembrane helix</keyword>
<evidence type="ECO:0000256" key="1">
    <source>
        <dbReference type="SAM" id="Phobius"/>
    </source>
</evidence>
<keyword evidence="1" id="KW-0472">Membrane</keyword>
<keyword evidence="3" id="KW-1185">Reference proteome</keyword>
<proteinExistence type="predicted"/>
<accession>A0A1Y2D5C8</accession>
<evidence type="ECO:0000313" key="2">
    <source>
        <dbReference type="EMBL" id="ORY54508.1"/>
    </source>
</evidence>
<organism evidence="2 3">
    <name type="scientific">Neocallimastix californiae</name>
    <dbReference type="NCBI Taxonomy" id="1754190"/>
    <lineage>
        <taxon>Eukaryota</taxon>
        <taxon>Fungi</taxon>
        <taxon>Fungi incertae sedis</taxon>
        <taxon>Chytridiomycota</taxon>
        <taxon>Chytridiomycota incertae sedis</taxon>
        <taxon>Neocallimastigomycetes</taxon>
        <taxon>Neocallimastigales</taxon>
        <taxon>Neocallimastigaceae</taxon>
        <taxon>Neocallimastix</taxon>
    </lineage>
</organism>